<dbReference type="Gene3D" id="2.170.270.10">
    <property type="entry name" value="SET domain"/>
    <property type="match status" value="1"/>
</dbReference>
<dbReference type="Pfam" id="PF21549">
    <property type="entry name" value="PRDM2_PR"/>
    <property type="match status" value="1"/>
</dbReference>
<dbReference type="FunFam" id="3.30.160.60:FF:000150">
    <property type="entry name" value="Mds1 and evi1 complex locus protein"/>
    <property type="match status" value="1"/>
</dbReference>
<evidence type="ECO:0000256" key="7">
    <source>
        <dbReference type="ARBA" id="ARBA00023163"/>
    </source>
</evidence>
<dbReference type="PROSITE" id="PS00028">
    <property type="entry name" value="ZINC_FINGER_C2H2_1"/>
    <property type="match status" value="7"/>
</dbReference>
<dbReference type="FunFam" id="3.30.160.60:FF:000126">
    <property type="entry name" value="Mds1 and evi1 complex locus protein"/>
    <property type="match status" value="1"/>
</dbReference>
<dbReference type="InterPro" id="IPR001214">
    <property type="entry name" value="SET_dom"/>
</dbReference>
<dbReference type="GO" id="GO:0008270">
    <property type="term" value="F:zinc ion binding"/>
    <property type="evidence" value="ECO:0007669"/>
    <property type="project" value="UniProtKB-KW"/>
</dbReference>
<evidence type="ECO:0000313" key="15">
    <source>
        <dbReference type="Proteomes" id="UP000472264"/>
    </source>
</evidence>
<keyword evidence="11" id="KW-1133">Transmembrane helix</keyword>
<evidence type="ECO:0000256" key="1">
    <source>
        <dbReference type="ARBA" id="ARBA00004123"/>
    </source>
</evidence>
<feature type="compositionally biased region" description="Polar residues" evidence="10">
    <location>
        <begin position="594"/>
        <end position="604"/>
    </location>
</feature>
<keyword evidence="5" id="KW-0862">Zinc</keyword>
<dbReference type="InterPro" id="IPR013087">
    <property type="entry name" value="Znf_C2H2_type"/>
</dbReference>
<accession>A0A665W3L2</accession>
<protein>
    <recommendedName>
        <fullName evidence="16">MDS1 and EVI1 complex locus</fullName>
    </recommendedName>
</protein>
<keyword evidence="3" id="KW-0677">Repeat</keyword>
<feature type="region of interest" description="Disordered" evidence="10">
    <location>
        <begin position="1083"/>
        <end position="1159"/>
    </location>
</feature>
<feature type="compositionally biased region" description="Basic and acidic residues" evidence="10">
    <location>
        <begin position="836"/>
        <end position="848"/>
    </location>
</feature>
<keyword evidence="7" id="KW-0804">Transcription</keyword>
<comment type="subcellular location">
    <subcellularLocation>
        <location evidence="1">Nucleus</location>
    </subcellularLocation>
</comment>
<gene>
    <name evidence="14" type="primary">mecom</name>
</gene>
<feature type="region of interest" description="Disordered" evidence="10">
    <location>
        <begin position="69"/>
        <end position="88"/>
    </location>
</feature>
<dbReference type="SMART" id="SM00355">
    <property type="entry name" value="ZnF_C2H2"/>
    <property type="match status" value="9"/>
</dbReference>
<feature type="domain" description="C2H2-type" evidence="12">
    <location>
        <begin position="991"/>
        <end position="1021"/>
    </location>
</feature>
<evidence type="ECO:0000256" key="11">
    <source>
        <dbReference type="SAM" id="Phobius"/>
    </source>
</evidence>
<feature type="domain" description="C2H2-type" evidence="12">
    <location>
        <begin position="328"/>
        <end position="355"/>
    </location>
</feature>
<evidence type="ECO:0000256" key="9">
    <source>
        <dbReference type="PROSITE-ProRule" id="PRU00042"/>
    </source>
</evidence>
<feature type="domain" description="C2H2-type" evidence="12">
    <location>
        <begin position="413"/>
        <end position="440"/>
    </location>
</feature>
<keyword evidence="4 9" id="KW-0863">Zinc-finger</keyword>
<feature type="compositionally biased region" description="Basic and acidic residues" evidence="10">
    <location>
        <begin position="649"/>
        <end position="662"/>
    </location>
</feature>
<evidence type="ECO:0000259" key="12">
    <source>
        <dbReference type="PROSITE" id="PS50157"/>
    </source>
</evidence>
<dbReference type="PANTHER" id="PTHR16515:SF66">
    <property type="entry name" value="C2H2-TYPE DOMAIN-CONTAINING PROTEIN"/>
    <property type="match status" value="1"/>
</dbReference>
<keyword evidence="15" id="KW-1185">Reference proteome</keyword>
<dbReference type="PROSITE" id="PS50157">
    <property type="entry name" value="ZINC_FINGER_C2H2_2"/>
    <property type="match status" value="9"/>
</dbReference>
<dbReference type="InterPro" id="IPR046341">
    <property type="entry name" value="SET_dom_sf"/>
</dbReference>
<feature type="region of interest" description="Disordered" evidence="10">
    <location>
        <begin position="759"/>
        <end position="848"/>
    </location>
</feature>
<feature type="domain" description="C2H2-type" evidence="12">
    <location>
        <begin position="356"/>
        <end position="384"/>
    </location>
</feature>
<feature type="compositionally biased region" description="Polar residues" evidence="10">
    <location>
        <begin position="1083"/>
        <end position="1094"/>
    </location>
</feature>
<dbReference type="InterPro" id="IPR050331">
    <property type="entry name" value="Zinc_finger"/>
</dbReference>
<feature type="region of interest" description="Disordered" evidence="10">
    <location>
        <begin position="1207"/>
        <end position="1232"/>
    </location>
</feature>
<feature type="compositionally biased region" description="Polar residues" evidence="10">
    <location>
        <begin position="672"/>
        <end position="682"/>
    </location>
</feature>
<reference evidence="14" key="1">
    <citation type="submission" date="2021-04" db="EMBL/GenBank/DDBJ databases">
        <authorList>
            <consortium name="Wellcome Sanger Institute Data Sharing"/>
        </authorList>
    </citation>
    <scope>NUCLEOTIDE SEQUENCE [LARGE SCALE GENOMIC DNA]</scope>
</reference>
<dbReference type="Pfam" id="PF13912">
    <property type="entry name" value="zf-C2H2_6"/>
    <property type="match status" value="1"/>
</dbReference>
<dbReference type="GO" id="GO:0005634">
    <property type="term" value="C:nucleus"/>
    <property type="evidence" value="ECO:0007669"/>
    <property type="project" value="UniProtKB-SubCell"/>
</dbReference>
<evidence type="ECO:0000256" key="8">
    <source>
        <dbReference type="ARBA" id="ARBA00023242"/>
    </source>
</evidence>
<evidence type="ECO:0000256" key="5">
    <source>
        <dbReference type="ARBA" id="ARBA00022833"/>
    </source>
</evidence>
<feature type="region of interest" description="Disordered" evidence="10">
    <location>
        <begin position="542"/>
        <end position="697"/>
    </location>
</feature>
<dbReference type="PROSITE" id="PS50280">
    <property type="entry name" value="SET"/>
    <property type="match status" value="1"/>
</dbReference>
<dbReference type="CDD" id="cd19200">
    <property type="entry name" value="PR-SET_PRDM16_PRDM3"/>
    <property type="match status" value="1"/>
</dbReference>
<keyword evidence="11" id="KW-0812">Transmembrane</keyword>
<evidence type="ECO:0000256" key="4">
    <source>
        <dbReference type="ARBA" id="ARBA00022771"/>
    </source>
</evidence>
<keyword evidence="8" id="KW-0539">Nucleus</keyword>
<feature type="domain" description="C2H2-type" evidence="12">
    <location>
        <begin position="300"/>
        <end position="327"/>
    </location>
</feature>
<proteinExistence type="predicted"/>
<feature type="compositionally biased region" description="Basic and acidic residues" evidence="10">
    <location>
        <begin position="578"/>
        <end position="590"/>
    </location>
</feature>
<feature type="compositionally biased region" description="Acidic residues" evidence="10">
    <location>
        <begin position="1209"/>
        <end position="1218"/>
    </location>
</feature>
<evidence type="ECO:0008006" key="16">
    <source>
        <dbReference type="Google" id="ProtNLM"/>
    </source>
</evidence>
<evidence type="ECO:0000259" key="13">
    <source>
        <dbReference type="PROSITE" id="PS50280"/>
    </source>
</evidence>
<feature type="domain" description="C2H2-type" evidence="12">
    <location>
        <begin position="442"/>
        <end position="469"/>
    </location>
</feature>
<feature type="compositionally biased region" description="Low complexity" evidence="10">
    <location>
        <begin position="605"/>
        <end position="620"/>
    </location>
</feature>
<dbReference type="Proteomes" id="UP000472264">
    <property type="component" value="Chromosome 13"/>
</dbReference>
<feature type="compositionally biased region" description="Polar residues" evidence="10">
    <location>
        <begin position="1047"/>
        <end position="1065"/>
    </location>
</feature>
<evidence type="ECO:0000313" key="14">
    <source>
        <dbReference type="Ensembl" id="ENSENLP00000038704.1"/>
    </source>
</evidence>
<feature type="domain" description="C2H2-type" evidence="12">
    <location>
        <begin position="385"/>
        <end position="412"/>
    </location>
</feature>
<name>A0A665W3L2_ECHNA</name>
<keyword evidence="11" id="KW-0472">Membrane</keyword>
<dbReference type="Ensembl" id="ENSENLT00000039724.1">
    <property type="protein sequence ID" value="ENSENLP00000038704.1"/>
    <property type="gene ID" value="ENSENLG00000016597.1"/>
</dbReference>
<evidence type="ECO:0000256" key="2">
    <source>
        <dbReference type="ARBA" id="ARBA00022723"/>
    </source>
</evidence>
<feature type="domain" description="SET" evidence="13">
    <location>
        <begin position="112"/>
        <end position="224"/>
    </location>
</feature>
<dbReference type="PANTHER" id="PTHR16515">
    <property type="entry name" value="PR DOMAIN ZINC FINGER PROTEIN"/>
    <property type="match status" value="1"/>
</dbReference>
<dbReference type="InterPro" id="IPR036236">
    <property type="entry name" value="Znf_C2H2_sf"/>
</dbReference>
<dbReference type="Pfam" id="PF00096">
    <property type="entry name" value="zf-C2H2"/>
    <property type="match status" value="7"/>
</dbReference>
<dbReference type="GO" id="GO:0010468">
    <property type="term" value="P:regulation of gene expression"/>
    <property type="evidence" value="ECO:0007669"/>
    <property type="project" value="TreeGrafter"/>
</dbReference>
<dbReference type="Gene3D" id="3.30.160.60">
    <property type="entry name" value="Classic Zinc Finger"/>
    <property type="match status" value="7"/>
</dbReference>
<keyword evidence="6" id="KW-0805">Transcription regulation</keyword>
<dbReference type="InParanoid" id="A0A665W3L2"/>
<organism evidence="14 15">
    <name type="scientific">Echeneis naucrates</name>
    <name type="common">Live sharksucker</name>
    <dbReference type="NCBI Taxonomy" id="173247"/>
    <lineage>
        <taxon>Eukaryota</taxon>
        <taxon>Metazoa</taxon>
        <taxon>Chordata</taxon>
        <taxon>Craniata</taxon>
        <taxon>Vertebrata</taxon>
        <taxon>Euteleostomi</taxon>
        <taxon>Actinopterygii</taxon>
        <taxon>Neopterygii</taxon>
        <taxon>Teleostei</taxon>
        <taxon>Neoteleostei</taxon>
        <taxon>Acanthomorphata</taxon>
        <taxon>Carangaria</taxon>
        <taxon>Carangiformes</taxon>
        <taxon>Echeneidae</taxon>
        <taxon>Echeneis</taxon>
    </lineage>
</organism>
<dbReference type="OMA" id="NCTKVFC"/>
<feature type="region of interest" description="Disordered" evidence="10">
    <location>
        <begin position="1044"/>
        <end position="1065"/>
    </location>
</feature>
<feature type="compositionally biased region" description="Polar residues" evidence="10">
    <location>
        <begin position="630"/>
        <end position="643"/>
    </location>
</feature>
<keyword evidence="2" id="KW-0479">Metal-binding</keyword>
<feature type="transmembrane region" description="Helical" evidence="11">
    <location>
        <begin position="21"/>
        <end position="39"/>
    </location>
</feature>
<evidence type="ECO:0000256" key="3">
    <source>
        <dbReference type="ARBA" id="ARBA00022737"/>
    </source>
</evidence>
<dbReference type="FunFam" id="3.30.160.60:FF:000159">
    <property type="entry name" value="Mds1 and evi1 complex locus protein"/>
    <property type="match status" value="1"/>
</dbReference>
<dbReference type="FunFam" id="3.30.160.60:FF:000192">
    <property type="entry name" value="Mds1 and evi1 complex locus protein"/>
    <property type="match status" value="1"/>
</dbReference>
<feature type="domain" description="C2H2-type" evidence="12">
    <location>
        <begin position="1022"/>
        <end position="1049"/>
    </location>
</feature>
<reference evidence="14" key="3">
    <citation type="submission" date="2025-09" db="UniProtKB">
        <authorList>
            <consortium name="Ensembl"/>
        </authorList>
    </citation>
    <scope>IDENTIFICATION</scope>
</reference>
<evidence type="ECO:0000256" key="6">
    <source>
        <dbReference type="ARBA" id="ARBA00023015"/>
    </source>
</evidence>
<sequence length="1284" mass="142395">MLSRPRCPLWHELNRRTNKPSYCCGLVFGLVFFFFEVHIKFYSELKCVYRFALYSSDILDDVCGSGDPTPSSALVEDPASPPLSDDEASPQDFLSFQCPNIFLSQEDLNVPLDFELRESAAPGGGLGIWSRRKVKVGECFGPYEGEHRPSLRDPSQGWEILDGSGHVKFCVDASKPDIGSWLKHIQFAPAATQHNLTACQIDDQIFYKVTREIFPGEELLLFMKAEEYSCDSMAPDIHEERQYRCEDCDQHFESRNQLLDHQKQPCGMPPSSFLNPGGDSDLKAQEPQDLRPLHMSHGLHECKECDQIFPDIQSLEAHVLSHSEEREYKCDQCPKAFNWKSNLIRHQMSHDSGKHYECENCSKVFTDPSNLQRHIRSQHVGARAHACSDCGKTFATSSGLKQHKHIHSSVKPFMCEVCHKSYTQFSNLCRHKRMHADCRTQIKCKDCGQMFSTTSSLNKHRRFCEGKNHFTAGGLFAQGMPLHGAPGLDKSALAVGHSSAGLADYFGASRHHGGLTFPAAPAFPFSFPGLFPSGLYHRPPLIPATTSPVRQPSHAPVTGPGAELSKSPLLPPSPGTQESRELLKALRKDGGSPGSQMPGSELHTQSSSSSKQRNKQSDQSESSDLDDVSTPSGSDLESTSGSELESDMDSERERGAARENGKGPKRKATEGGPQSPSLTVSSAAKDFPGPSLIPSSLDEHTAVTGAVNDSIKAIASIAEKYFGSTGLAGLQDKKVGSLPYPSMFPLPFFPAFSPPVYPFPDRDLRPPALKGEPQSPADDGKKAQGKPSAESPFDLTTKRKEEKSAPFTPSKPEASHSVGQDQPLDLSLGTRGRGRSPKEDETKKNLNYEEEKGVVEIPKADTSLQHARPTPFFMDPIYSRVEKRRMNDPFETLKDKYMRPAPGFLFHPQFRLPDQRTWMSAIENMAEKLETFGSLKPESGDLLRSVPSMFDFRAPPSALPETLLRKGKERYTCSHIFFMVIFFTSVKCLHFSCRCKYCDRSFSISSNLQRHIRNIHNKEKPFKCHLCDRCFGQQTNLDRHLKKHENGNLSGTAMSSPQSELDSSSAILDDKEDSYFNEIRNFIGNTGQNQTSPDPSEEGLNGGPFEDEKPLMASHGSRDMEDEEAEELGADEEEGEETSNTPRKAEGEVLPTNLSDGIQDEMDFTGPKDLNLNCKTSPRGYKDEEEQSSYSALDHIRHFSDMRKLAESELSDGDEDDGSFGSPSLTEAVKQPLFRKSKSQAYAMMLSLAEKDSLHPATHTPATMWHSLARAAAESSAIQSLSHV</sequence>
<reference evidence="14" key="2">
    <citation type="submission" date="2025-08" db="UniProtKB">
        <authorList>
            <consortium name="Ensembl"/>
        </authorList>
    </citation>
    <scope>IDENTIFICATION</scope>
</reference>
<dbReference type="SUPFAM" id="SSF57667">
    <property type="entry name" value="beta-beta-alpha zinc fingers"/>
    <property type="match status" value="4"/>
</dbReference>
<dbReference type="FunFam" id="3.30.160.60:FF:001912">
    <property type="entry name" value="Hamlet, isoform B"/>
    <property type="match status" value="1"/>
</dbReference>
<evidence type="ECO:0000256" key="10">
    <source>
        <dbReference type="SAM" id="MobiDB-lite"/>
    </source>
</evidence>
<feature type="compositionally biased region" description="Acidic residues" evidence="10">
    <location>
        <begin position="1120"/>
        <end position="1137"/>
    </location>
</feature>
<feature type="domain" description="C2H2-type" evidence="12">
    <location>
        <begin position="243"/>
        <end position="270"/>
    </location>
</feature>